<gene>
    <name evidence="2" type="ORF">ACH5RR_031707</name>
</gene>
<sequence length="233" mass="26582">MSWNNLNDCLAVPLSDEEAIIIRNGKPPRPSRTHIQNPLRAPHQISHQISVRFEILAFFNLKPEIPIKSLIRFRPKLAEGNPTTSSQKVNEPNKDLDVQVSFVIEECAFCCTTDQKEELALTTHVPGIKKSLLSVFQLTAFDNCVLFGPNKVKVYQNEKITGTPIMQEKWLETICESTQEAYVDKEKRNEIVDLRHARLGHVSYHKLKIMMMKSMLKGLPQLDVRDDIVCEGC</sequence>
<keyword evidence="3" id="KW-1185">Reference proteome</keyword>
<dbReference type="Pfam" id="PF13976">
    <property type="entry name" value="gag_pre-integrs"/>
    <property type="match status" value="1"/>
</dbReference>
<name>A0ABD2YJF1_9GENT</name>
<proteinExistence type="predicted"/>
<evidence type="ECO:0000313" key="3">
    <source>
        <dbReference type="Proteomes" id="UP001630127"/>
    </source>
</evidence>
<evidence type="ECO:0000259" key="1">
    <source>
        <dbReference type="Pfam" id="PF13976"/>
    </source>
</evidence>
<accession>A0ABD2YJF1</accession>
<comment type="caution">
    <text evidence="2">The sequence shown here is derived from an EMBL/GenBank/DDBJ whole genome shotgun (WGS) entry which is preliminary data.</text>
</comment>
<reference evidence="2 3" key="1">
    <citation type="submission" date="2024-11" db="EMBL/GenBank/DDBJ databases">
        <title>A near-complete genome assembly of Cinchona calisaya.</title>
        <authorList>
            <person name="Lian D.C."/>
            <person name="Zhao X.W."/>
            <person name="Wei L."/>
        </authorList>
    </citation>
    <scope>NUCLEOTIDE SEQUENCE [LARGE SCALE GENOMIC DNA]</scope>
    <source>
        <tissue evidence="2">Nenye</tissue>
    </source>
</reference>
<dbReference type="EMBL" id="JBJUIK010000013">
    <property type="protein sequence ID" value="KAL3506325.1"/>
    <property type="molecule type" value="Genomic_DNA"/>
</dbReference>
<evidence type="ECO:0000313" key="2">
    <source>
        <dbReference type="EMBL" id="KAL3506325.1"/>
    </source>
</evidence>
<dbReference type="Proteomes" id="UP001630127">
    <property type="component" value="Unassembled WGS sequence"/>
</dbReference>
<protein>
    <recommendedName>
        <fullName evidence="1">GAG-pre-integrase domain-containing protein</fullName>
    </recommendedName>
</protein>
<dbReference type="AlphaFoldDB" id="A0ABD2YJF1"/>
<dbReference type="InterPro" id="IPR025724">
    <property type="entry name" value="GAG-pre-integrase_dom"/>
</dbReference>
<feature type="domain" description="GAG-pre-integrase" evidence="1">
    <location>
        <begin position="186"/>
        <end position="233"/>
    </location>
</feature>
<organism evidence="2 3">
    <name type="scientific">Cinchona calisaya</name>
    <dbReference type="NCBI Taxonomy" id="153742"/>
    <lineage>
        <taxon>Eukaryota</taxon>
        <taxon>Viridiplantae</taxon>
        <taxon>Streptophyta</taxon>
        <taxon>Embryophyta</taxon>
        <taxon>Tracheophyta</taxon>
        <taxon>Spermatophyta</taxon>
        <taxon>Magnoliopsida</taxon>
        <taxon>eudicotyledons</taxon>
        <taxon>Gunneridae</taxon>
        <taxon>Pentapetalae</taxon>
        <taxon>asterids</taxon>
        <taxon>lamiids</taxon>
        <taxon>Gentianales</taxon>
        <taxon>Rubiaceae</taxon>
        <taxon>Cinchonoideae</taxon>
        <taxon>Cinchoneae</taxon>
        <taxon>Cinchona</taxon>
    </lineage>
</organism>